<protein>
    <submittedName>
        <fullName evidence="1">Uncharacterized protein</fullName>
    </submittedName>
</protein>
<dbReference type="Proteomes" id="UP000177723">
    <property type="component" value="Unassembled WGS sequence"/>
</dbReference>
<accession>A0A1F5WP77</accession>
<comment type="caution">
    <text evidence="1">The sequence shown here is derived from an EMBL/GenBank/DDBJ whole genome shotgun (WGS) entry which is preliminary data.</text>
</comment>
<sequence>MDAQAFNRLKEQFDALKTDVRTLEEYLEKDPRFLLSMMDRDLNATERGRDARGSFTDYFIPTAVEAIRIDAKKSEVNVRINRVIALAIQGKYLSGYAAQLTEKGGPDAIRAYADESLKAK</sequence>
<organism evidence="1 2">
    <name type="scientific">Candidatus Giovannonibacteria bacterium RIFCSPHIGHO2_12_FULL_43_15</name>
    <dbReference type="NCBI Taxonomy" id="1798341"/>
    <lineage>
        <taxon>Bacteria</taxon>
        <taxon>Candidatus Giovannoniibacteriota</taxon>
    </lineage>
</organism>
<dbReference type="EMBL" id="MFHT01000017">
    <property type="protein sequence ID" value="OGF77466.1"/>
    <property type="molecule type" value="Genomic_DNA"/>
</dbReference>
<gene>
    <name evidence="1" type="ORF">A3F23_00610</name>
</gene>
<evidence type="ECO:0000313" key="1">
    <source>
        <dbReference type="EMBL" id="OGF77466.1"/>
    </source>
</evidence>
<dbReference type="AlphaFoldDB" id="A0A1F5WP77"/>
<evidence type="ECO:0000313" key="2">
    <source>
        <dbReference type="Proteomes" id="UP000177723"/>
    </source>
</evidence>
<proteinExistence type="predicted"/>
<reference evidence="1 2" key="1">
    <citation type="journal article" date="2016" name="Nat. Commun.">
        <title>Thousands of microbial genomes shed light on interconnected biogeochemical processes in an aquifer system.</title>
        <authorList>
            <person name="Anantharaman K."/>
            <person name="Brown C.T."/>
            <person name="Hug L.A."/>
            <person name="Sharon I."/>
            <person name="Castelle C.J."/>
            <person name="Probst A.J."/>
            <person name="Thomas B.C."/>
            <person name="Singh A."/>
            <person name="Wilkins M.J."/>
            <person name="Karaoz U."/>
            <person name="Brodie E.L."/>
            <person name="Williams K.H."/>
            <person name="Hubbard S.S."/>
            <person name="Banfield J.F."/>
        </authorList>
    </citation>
    <scope>NUCLEOTIDE SEQUENCE [LARGE SCALE GENOMIC DNA]</scope>
</reference>
<name>A0A1F5WP77_9BACT</name>